<reference evidence="2 3" key="1">
    <citation type="submission" date="2020-04" db="EMBL/GenBank/DDBJ databases">
        <title>Molecular characterization of pseudomonads from Agaricus bisporus reveal novel blotch 2 pathogens in Western Europe.</title>
        <authorList>
            <person name="Taparia T."/>
            <person name="Krijger M."/>
            <person name="Haynes E."/>
            <person name="Elpinstone J.G."/>
            <person name="Noble R."/>
            <person name="Van Der Wolf J."/>
        </authorList>
    </citation>
    <scope>NUCLEOTIDE SEQUENCE [LARGE SCALE GENOMIC DNA]</scope>
    <source>
        <strain evidence="2 3">IPO3738</strain>
    </source>
</reference>
<dbReference type="InterPro" id="IPR007345">
    <property type="entry name" value="Polysacch_pyruvyl_Trfase"/>
</dbReference>
<evidence type="ECO:0000313" key="2">
    <source>
        <dbReference type="EMBL" id="NWC17658.1"/>
    </source>
</evidence>
<accession>A0A7Y7Y4E7</accession>
<organism evidence="2 3">
    <name type="scientific">Pseudomonas gingeri</name>
    <dbReference type="NCBI Taxonomy" id="117681"/>
    <lineage>
        <taxon>Bacteria</taxon>
        <taxon>Pseudomonadati</taxon>
        <taxon>Pseudomonadota</taxon>
        <taxon>Gammaproteobacteria</taxon>
        <taxon>Pseudomonadales</taxon>
        <taxon>Pseudomonadaceae</taxon>
        <taxon>Pseudomonas</taxon>
    </lineage>
</organism>
<dbReference type="EMBL" id="JACAQE010000010">
    <property type="protein sequence ID" value="NWC17658.1"/>
    <property type="molecule type" value="Genomic_DNA"/>
</dbReference>
<gene>
    <name evidence="2" type="ORF">HX845_28660</name>
</gene>
<dbReference type="GO" id="GO:0016740">
    <property type="term" value="F:transferase activity"/>
    <property type="evidence" value="ECO:0007669"/>
    <property type="project" value="UniProtKB-KW"/>
</dbReference>
<sequence>MSRVWQIAIHGTFDVENYGDLLFPVIAEEELSRRLGAVQMHRFSYHAKSAAQWPYAVTSLTELPKIAHRLDATLIGGGFIIRFDKFVAENYLPPSPSIHHPTGYWLTPALMAVQHGVPLIWNAPGMHCNDVPEWARPLLKLVIEQSPHVKVRDALSQATLQQLTEHGRVEVLPDTAFGLPRLLDLQAPSAELNNLRSQYGLDGPYLVVHAIGGLERFLDLWRRHSAEFTDLRLLVVPIGPVLGDHASALGEPLDRSVTLPFWPSPLLLAELIAHSVGVVGHSYHLAISAIAFGLPVFCSADLKNGKYTALPAYGRVFQVSHDQELDPHWFARQLGRRPLPAATRQAAAQLDEHWDRVAELVVAGRVAEPEGLSRFWQSLPMQLENLQARQTESLQAQRIELEASRRQLAQLPMSDLRRLYHLFKRFFARSTQ</sequence>
<keyword evidence="2" id="KW-0808">Transferase</keyword>
<name>A0A7Y7Y4E7_9PSED</name>
<dbReference type="Pfam" id="PF04230">
    <property type="entry name" value="PS_pyruv_trans"/>
    <property type="match status" value="1"/>
</dbReference>
<proteinExistence type="predicted"/>
<evidence type="ECO:0000259" key="1">
    <source>
        <dbReference type="Pfam" id="PF04230"/>
    </source>
</evidence>
<comment type="caution">
    <text evidence="2">The sequence shown here is derived from an EMBL/GenBank/DDBJ whole genome shotgun (WGS) entry which is preliminary data.</text>
</comment>
<protein>
    <submittedName>
        <fullName evidence="2">Polysaccharide pyruvyl transferase family protein</fullName>
    </submittedName>
</protein>
<dbReference type="Proteomes" id="UP000517547">
    <property type="component" value="Unassembled WGS sequence"/>
</dbReference>
<evidence type="ECO:0000313" key="3">
    <source>
        <dbReference type="Proteomes" id="UP000517547"/>
    </source>
</evidence>
<dbReference type="AlphaFoldDB" id="A0A7Y7Y4E7"/>
<dbReference type="SUPFAM" id="SSF53756">
    <property type="entry name" value="UDP-Glycosyltransferase/glycogen phosphorylase"/>
    <property type="match status" value="1"/>
</dbReference>
<feature type="domain" description="Polysaccharide pyruvyl transferase" evidence="1">
    <location>
        <begin position="17"/>
        <end position="298"/>
    </location>
</feature>